<protein>
    <submittedName>
        <fullName evidence="1">Uncharacterized protein</fullName>
    </submittedName>
</protein>
<gene>
    <name evidence="1" type="ORF">CEURO_LOCUS13053</name>
</gene>
<dbReference type="EMBL" id="CAMAPE010000033">
    <property type="protein sequence ID" value="CAH9095256.1"/>
    <property type="molecule type" value="Genomic_DNA"/>
</dbReference>
<comment type="caution">
    <text evidence="1">The sequence shown here is derived from an EMBL/GenBank/DDBJ whole genome shotgun (WGS) entry which is preliminary data.</text>
</comment>
<name>A0A9P0ZCT3_CUSEU</name>
<reference evidence="1" key="1">
    <citation type="submission" date="2022-07" db="EMBL/GenBank/DDBJ databases">
        <authorList>
            <person name="Macas J."/>
            <person name="Novak P."/>
            <person name="Neumann P."/>
        </authorList>
    </citation>
    <scope>NUCLEOTIDE SEQUENCE</scope>
</reference>
<dbReference type="Proteomes" id="UP001152484">
    <property type="component" value="Unassembled WGS sequence"/>
</dbReference>
<organism evidence="1 2">
    <name type="scientific">Cuscuta europaea</name>
    <name type="common">European dodder</name>
    <dbReference type="NCBI Taxonomy" id="41803"/>
    <lineage>
        <taxon>Eukaryota</taxon>
        <taxon>Viridiplantae</taxon>
        <taxon>Streptophyta</taxon>
        <taxon>Embryophyta</taxon>
        <taxon>Tracheophyta</taxon>
        <taxon>Spermatophyta</taxon>
        <taxon>Magnoliopsida</taxon>
        <taxon>eudicotyledons</taxon>
        <taxon>Gunneridae</taxon>
        <taxon>Pentapetalae</taxon>
        <taxon>asterids</taxon>
        <taxon>lamiids</taxon>
        <taxon>Solanales</taxon>
        <taxon>Convolvulaceae</taxon>
        <taxon>Cuscuteae</taxon>
        <taxon>Cuscuta</taxon>
        <taxon>Cuscuta subgen. Cuscuta</taxon>
    </lineage>
</organism>
<evidence type="ECO:0000313" key="2">
    <source>
        <dbReference type="Proteomes" id="UP001152484"/>
    </source>
</evidence>
<evidence type="ECO:0000313" key="1">
    <source>
        <dbReference type="EMBL" id="CAH9095256.1"/>
    </source>
</evidence>
<dbReference type="AlphaFoldDB" id="A0A9P0ZCT3"/>
<keyword evidence="2" id="KW-1185">Reference proteome</keyword>
<proteinExistence type="predicted"/>
<dbReference type="OrthoDB" id="1068717at2759"/>
<sequence length="32" mass="3420">MCCNQGDVVLPKMQTPPQLLGALIFGTDERSG</sequence>
<accession>A0A9P0ZCT3</accession>
<feature type="non-terminal residue" evidence="1">
    <location>
        <position position="32"/>
    </location>
</feature>